<organism evidence="2 3">
    <name type="scientific">Parambassis ranga</name>
    <name type="common">Indian glassy fish</name>
    <dbReference type="NCBI Taxonomy" id="210632"/>
    <lineage>
        <taxon>Eukaryota</taxon>
        <taxon>Metazoa</taxon>
        <taxon>Chordata</taxon>
        <taxon>Craniata</taxon>
        <taxon>Vertebrata</taxon>
        <taxon>Euteleostomi</taxon>
        <taxon>Actinopterygii</taxon>
        <taxon>Neopterygii</taxon>
        <taxon>Teleostei</taxon>
        <taxon>Neoteleostei</taxon>
        <taxon>Acanthomorphata</taxon>
        <taxon>Ovalentaria</taxon>
        <taxon>Ambassidae</taxon>
        <taxon>Parambassis</taxon>
    </lineage>
</organism>
<evidence type="ECO:0000313" key="2">
    <source>
        <dbReference type="Proteomes" id="UP000515145"/>
    </source>
</evidence>
<keyword evidence="1" id="KW-0732">Signal</keyword>
<dbReference type="RefSeq" id="XP_028270344.1">
    <property type="nucleotide sequence ID" value="XM_028414543.1"/>
</dbReference>
<evidence type="ECO:0000256" key="1">
    <source>
        <dbReference type="SAM" id="SignalP"/>
    </source>
</evidence>
<sequence length="212" mass="23784">MAGRTQSCWSLLILFSLLILTTEFEVREDEWEELSPDIAALHRLRGLSEHVHHGRPHKSASSSQSRAARSVSGADIYQNMMSFLDGVQDCGNFTALLMEKEKDFDLFLEDIDEQRTDDWLLTTSEISHSYSQKILVKTDGERSTNDRVQQEYSTDPYYSVIVSKECLLNDSCLPEADSYTVVKIFGSVSEGGQTVSGLSGSSLAQHDRRLPP</sequence>
<dbReference type="Proteomes" id="UP000515145">
    <property type="component" value="Chromosome 9"/>
</dbReference>
<proteinExistence type="predicted"/>
<dbReference type="OrthoDB" id="5212at2759"/>
<dbReference type="AlphaFoldDB" id="A0A6P7J0Z2"/>
<reference evidence="3" key="1">
    <citation type="submission" date="2025-08" db="UniProtKB">
        <authorList>
            <consortium name="RefSeq"/>
        </authorList>
    </citation>
    <scope>IDENTIFICATION</scope>
</reference>
<dbReference type="GeneID" id="114441560"/>
<dbReference type="InParanoid" id="A0A6P7J0Z2"/>
<feature type="signal peptide" evidence="1">
    <location>
        <begin position="1"/>
        <end position="23"/>
    </location>
</feature>
<accession>A0A6P7J0Z2</accession>
<protein>
    <submittedName>
        <fullName evidence="3">Uncharacterized protein LOC114441560</fullName>
    </submittedName>
</protein>
<keyword evidence="2" id="KW-1185">Reference proteome</keyword>
<feature type="chain" id="PRO_5027717169" evidence="1">
    <location>
        <begin position="24"/>
        <end position="212"/>
    </location>
</feature>
<evidence type="ECO:0000313" key="3">
    <source>
        <dbReference type="RefSeq" id="XP_028270344.1"/>
    </source>
</evidence>
<gene>
    <name evidence="3" type="primary">LOC114441560</name>
</gene>
<name>A0A6P7J0Z2_9TELE</name>